<dbReference type="OrthoDB" id="689350at2759"/>
<accession>A0A9E7H0S5</accession>
<dbReference type="EMBL" id="CP097509">
    <property type="protein sequence ID" value="URE21537.1"/>
    <property type="molecule type" value="Genomic_DNA"/>
</dbReference>
<protein>
    <submittedName>
        <fullName evidence="3">Heavy-metal-associated domain</fullName>
    </submittedName>
</protein>
<evidence type="ECO:0000313" key="4">
    <source>
        <dbReference type="Proteomes" id="UP001055439"/>
    </source>
</evidence>
<dbReference type="InterPro" id="IPR006121">
    <property type="entry name" value="HMA_dom"/>
</dbReference>
<evidence type="ECO:0000313" key="3">
    <source>
        <dbReference type="EMBL" id="URE21537.1"/>
    </source>
</evidence>
<dbReference type="Gene3D" id="3.30.70.100">
    <property type="match status" value="1"/>
</dbReference>
<dbReference type="PANTHER" id="PTHR22814">
    <property type="entry name" value="COPPER TRANSPORT PROTEIN ATOX1-RELATED"/>
    <property type="match status" value="1"/>
</dbReference>
<dbReference type="PANTHER" id="PTHR22814:SF336">
    <property type="entry name" value="HEAVY METAL-ASSOCIATED ISOPRENYLATED PLANT PROTEIN 23"/>
    <property type="match status" value="1"/>
</dbReference>
<keyword evidence="1" id="KW-0479">Metal-binding</keyword>
<dbReference type="AlphaFoldDB" id="A0A9E7H0S5"/>
<evidence type="ECO:0000259" key="2">
    <source>
        <dbReference type="PROSITE" id="PS50846"/>
    </source>
</evidence>
<dbReference type="InterPro" id="IPR036163">
    <property type="entry name" value="HMA_dom_sf"/>
</dbReference>
<dbReference type="Proteomes" id="UP001055439">
    <property type="component" value="Chromosome 7"/>
</dbReference>
<reference evidence="3" key="1">
    <citation type="submission" date="2022-05" db="EMBL/GenBank/DDBJ databases">
        <title>The Musa troglodytarum L. genome provides insights into the mechanism of non-climacteric behaviour and enrichment of carotenoids.</title>
        <authorList>
            <person name="Wang J."/>
        </authorList>
    </citation>
    <scope>NUCLEOTIDE SEQUENCE</scope>
    <source>
        <tissue evidence="3">Leaf</tissue>
    </source>
</reference>
<feature type="domain" description="HMA" evidence="2">
    <location>
        <begin position="220"/>
        <end position="309"/>
    </location>
</feature>
<proteinExistence type="predicted"/>
<dbReference type="CDD" id="cd00371">
    <property type="entry name" value="HMA"/>
    <property type="match status" value="1"/>
</dbReference>
<dbReference type="SUPFAM" id="SSF55008">
    <property type="entry name" value="HMA, heavy metal-associated domain"/>
    <property type="match status" value="1"/>
</dbReference>
<dbReference type="PROSITE" id="PS50846">
    <property type="entry name" value="HMA_2"/>
    <property type="match status" value="1"/>
</dbReference>
<gene>
    <name evidence="3" type="ORF">MUK42_11520</name>
</gene>
<dbReference type="GO" id="GO:0046872">
    <property type="term" value="F:metal ion binding"/>
    <property type="evidence" value="ECO:0007669"/>
    <property type="project" value="UniProtKB-KW"/>
</dbReference>
<name>A0A9E7H0S5_9LILI</name>
<evidence type="ECO:0000256" key="1">
    <source>
        <dbReference type="ARBA" id="ARBA00022723"/>
    </source>
</evidence>
<sequence>METTTPRAIVGIAWLMVGGRMAAKLWQPGELGQESRSSLYQLGMRDQASSSGVQAVVSSTSHSLLAPSMTDEISCGPSYVGNDMDISIRQQIMTWFHSPSVSLQEERLSSWANTYRFNTKPRYNIHKRTFPVPVPVQPFFSDMHLALGDETFCFWLQFFSEEKGHIRRVELGSKCCIYDLGLVTPQSHLLRRSLRTTMEETLDYLSGFLCTGHKVKKKQFQTVELKVRMDCDGCELKVKKALSSINGMPLSVSTTLSCEHEDLSARMLMAFVGAQSVDVDRKQQKVTVTGYVEPNQVLRKAKSTGNKAELWPYLPYSLVTHPYTAGVYDMKARSGYVRNVECVAVVSDHGGEQEDQLADMLSEDNPNSCSIM</sequence>
<keyword evidence="4" id="KW-1185">Reference proteome</keyword>
<organism evidence="3 4">
    <name type="scientific">Musa troglodytarum</name>
    <name type="common">fe'i banana</name>
    <dbReference type="NCBI Taxonomy" id="320322"/>
    <lineage>
        <taxon>Eukaryota</taxon>
        <taxon>Viridiplantae</taxon>
        <taxon>Streptophyta</taxon>
        <taxon>Embryophyta</taxon>
        <taxon>Tracheophyta</taxon>
        <taxon>Spermatophyta</taxon>
        <taxon>Magnoliopsida</taxon>
        <taxon>Liliopsida</taxon>
        <taxon>Zingiberales</taxon>
        <taxon>Musaceae</taxon>
        <taxon>Musa</taxon>
    </lineage>
</organism>